<feature type="domain" description="Peptidase M16 N-terminal" evidence="3">
    <location>
        <begin position="74"/>
        <end position="220"/>
    </location>
</feature>
<dbReference type="AlphaFoldDB" id="A0A1X7UWM8"/>
<evidence type="ECO:0000256" key="1">
    <source>
        <dbReference type="ARBA" id="ARBA00002123"/>
    </source>
</evidence>
<dbReference type="KEGG" id="aqu:100635818"/>
<gene>
    <name evidence="5" type="primary">100635818</name>
</gene>
<comment type="function">
    <text evidence="1">Substrate recognition and binding subunit of the essential mitochondrial processing protease (MPP), which cleaves the mitochondrial sequence off newly imported precursors proteins.</text>
</comment>
<keyword evidence="6" id="KW-1185">Reference proteome</keyword>
<evidence type="ECO:0000256" key="2">
    <source>
        <dbReference type="ARBA" id="ARBA00007261"/>
    </source>
</evidence>
<dbReference type="Gene3D" id="3.30.830.10">
    <property type="entry name" value="Metalloenzyme, LuxS/M16 peptidase-like"/>
    <property type="match status" value="2"/>
</dbReference>
<evidence type="ECO:0000313" key="6">
    <source>
        <dbReference type="Proteomes" id="UP000007879"/>
    </source>
</evidence>
<proteinExistence type="inferred from homology"/>
<name>A0A1X7UWM8_AMPQE</name>
<dbReference type="EnsemblMetazoa" id="Aqu2.1.31777_001">
    <property type="protein sequence ID" value="Aqu2.1.31777_001"/>
    <property type="gene ID" value="Aqu2.1.31777"/>
</dbReference>
<dbReference type="SUPFAM" id="SSF63411">
    <property type="entry name" value="LuxS/MPP-like metallohydrolase"/>
    <property type="match status" value="2"/>
</dbReference>
<sequence length="522" mass="58240">MFSRLRVFNGRTCSPLVFSRFSGSSNGGEYPRELLSVPVSPPLPPLFQKDGSPLVFKEGMQGETEITQLSNGLRVASQSSFGQYSTIGVFIDAGSRYEVDYKSGVSQFLSKMAYQSTSRFSSRDSLLLELEQYGGLPDFQCFRDIMFYSVSVFSYSIPLVMSILSDVIWRPQLLERELEESRQAILFEWEDHQNRPQPEALLMDLVHQAAYRNNTLGLPSISNSNRANEMTLSELKRFIASHYIPSRMVLVGVNVDHTQLVELAEEHFVNPKTSWSDVASSEVDGSISQYTGGIIEVPRESAPIIGPNPLPELTHVAVAMESSSYSENDFYTFAVLNSLMGGGGSFSAGGPGKGMYTQLYLNVLNKHHWIYHAQAINHAYSDTGIFCLFGSSHPSMSRKLVEVLCQQFYSMTQSPNPIAVARAKKQLQSTLLMNLESRLINFEDIGRQVLAHSKRLSAKQICDKIDAVTSDDIVRVSKEIYNKSQPAVAYLGDLSNVPKLKEVESALRTDNGSFLNRVFSFR</sequence>
<evidence type="ECO:0000313" key="5">
    <source>
        <dbReference type="EnsemblMetazoa" id="Aqu2.1.31777_001"/>
    </source>
</evidence>
<dbReference type="STRING" id="400682.A0A1X7UWM8"/>
<dbReference type="GO" id="GO:0006627">
    <property type="term" value="P:protein processing involved in protein targeting to mitochondrion"/>
    <property type="evidence" value="ECO:0007669"/>
    <property type="project" value="TreeGrafter"/>
</dbReference>
<dbReference type="OMA" id="LKYHHSP"/>
<protein>
    <submittedName>
        <fullName evidence="5">Uncharacterized protein</fullName>
    </submittedName>
</protein>
<comment type="similarity">
    <text evidence="2">Belongs to the peptidase M16 family.</text>
</comment>
<reference evidence="6" key="1">
    <citation type="journal article" date="2010" name="Nature">
        <title>The Amphimedon queenslandica genome and the evolution of animal complexity.</title>
        <authorList>
            <person name="Srivastava M."/>
            <person name="Simakov O."/>
            <person name="Chapman J."/>
            <person name="Fahey B."/>
            <person name="Gauthier M.E."/>
            <person name="Mitros T."/>
            <person name="Richards G.S."/>
            <person name="Conaco C."/>
            <person name="Dacre M."/>
            <person name="Hellsten U."/>
            <person name="Larroux C."/>
            <person name="Putnam N.H."/>
            <person name="Stanke M."/>
            <person name="Adamska M."/>
            <person name="Darling A."/>
            <person name="Degnan S.M."/>
            <person name="Oakley T.H."/>
            <person name="Plachetzki D.C."/>
            <person name="Zhai Y."/>
            <person name="Adamski M."/>
            <person name="Calcino A."/>
            <person name="Cummins S.F."/>
            <person name="Goodstein D.M."/>
            <person name="Harris C."/>
            <person name="Jackson D.J."/>
            <person name="Leys S.P."/>
            <person name="Shu S."/>
            <person name="Woodcroft B.J."/>
            <person name="Vervoort M."/>
            <person name="Kosik K.S."/>
            <person name="Manning G."/>
            <person name="Degnan B.M."/>
            <person name="Rokhsar D.S."/>
        </authorList>
    </citation>
    <scope>NUCLEOTIDE SEQUENCE [LARGE SCALE GENOMIC DNA]</scope>
</reference>
<dbReference type="Pfam" id="PF05193">
    <property type="entry name" value="Peptidase_M16_C"/>
    <property type="match status" value="1"/>
</dbReference>
<feature type="domain" description="Peptidase M16 C-terminal" evidence="4">
    <location>
        <begin position="230"/>
        <end position="427"/>
    </location>
</feature>
<dbReference type="InterPro" id="IPR050361">
    <property type="entry name" value="MPP/UQCRC_Complex"/>
</dbReference>
<dbReference type="OrthoDB" id="277191at2759"/>
<dbReference type="InParanoid" id="A0A1X7UWM8"/>
<dbReference type="Proteomes" id="UP000007879">
    <property type="component" value="Unassembled WGS sequence"/>
</dbReference>
<dbReference type="PANTHER" id="PTHR11851:SF49">
    <property type="entry name" value="MITOCHONDRIAL-PROCESSING PEPTIDASE SUBUNIT ALPHA"/>
    <property type="match status" value="1"/>
</dbReference>
<accession>A0A1X7UWM8</accession>
<evidence type="ECO:0000259" key="3">
    <source>
        <dbReference type="Pfam" id="PF00675"/>
    </source>
</evidence>
<dbReference type="InterPro" id="IPR011249">
    <property type="entry name" value="Metalloenz_LuxS/M16"/>
</dbReference>
<dbReference type="InterPro" id="IPR007863">
    <property type="entry name" value="Peptidase_M16_C"/>
</dbReference>
<dbReference type="EnsemblMetazoa" id="XM_003386607.3">
    <property type="protein sequence ID" value="XP_003386655.1"/>
    <property type="gene ID" value="LOC100635818"/>
</dbReference>
<dbReference type="Pfam" id="PF00675">
    <property type="entry name" value="Peptidase_M16"/>
    <property type="match status" value="1"/>
</dbReference>
<reference evidence="5" key="2">
    <citation type="submission" date="2017-05" db="UniProtKB">
        <authorList>
            <consortium name="EnsemblMetazoa"/>
        </authorList>
    </citation>
    <scope>IDENTIFICATION</scope>
</reference>
<dbReference type="GO" id="GO:0046872">
    <property type="term" value="F:metal ion binding"/>
    <property type="evidence" value="ECO:0007669"/>
    <property type="project" value="InterPro"/>
</dbReference>
<dbReference type="InterPro" id="IPR011765">
    <property type="entry name" value="Pept_M16_N"/>
</dbReference>
<dbReference type="GO" id="GO:0005739">
    <property type="term" value="C:mitochondrion"/>
    <property type="evidence" value="ECO:0007669"/>
    <property type="project" value="TreeGrafter"/>
</dbReference>
<dbReference type="eggNOG" id="KOG2067">
    <property type="taxonomic scope" value="Eukaryota"/>
</dbReference>
<dbReference type="PANTHER" id="PTHR11851">
    <property type="entry name" value="METALLOPROTEASE"/>
    <property type="match status" value="1"/>
</dbReference>
<evidence type="ECO:0000259" key="4">
    <source>
        <dbReference type="Pfam" id="PF05193"/>
    </source>
</evidence>
<organism evidence="5">
    <name type="scientific">Amphimedon queenslandica</name>
    <name type="common">Sponge</name>
    <dbReference type="NCBI Taxonomy" id="400682"/>
    <lineage>
        <taxon>Eukaryota</taxon>
        <taxon>Metazoa</taxon>
        <taxon>Porifera</taxon>
        <taxon>Demospongiae</taxon>
        <taxon>Heteroscleromorpha</taxon>
        <taxon>Haplosclerida</taxon>
        <taxon>Niphatidae</taxon>
        <taxon>Amphimedon</taxon>
    </lineage>
</organism>